<dbReference type="PANTHER" id="PTHR19316:SF18">
    <property type="entry name" value="HSP70-BINDING PROTEIN 1"/>
    <property type="match status" value="1"/>
</dbReference>
<dbReference type="AlphaFoldDB" id="W6ML90"/>
<dbReference type="GeneID" id="34518942"/>
<dbReference type="OrthoDB" id="10250458at2759"/>
<dbReference type="Pfam" id="PF08609">
    <property type="entry name" value="Fes1"/>
    <property type="match status" value="1"/>
</dbReference>
<proteinExistence type="inferred from homology"/>
<dbReference type="InterPro" id="IPR013918">
    <property type="entry name" value="Nucleotide_exch_fac_Fes1"/>
</dbReference>
<keyword evidence="4" id="KW-0677">Repeat</keyword>
<evidence type="ECO:0000313" key="6">
    <source>
        <dbReference type="EMBL" id="CDK25542.1"/>
    </source>
</evidence>
<organism evidence="6 7">
    <name type="scientific">Kuraishia capsulata CBS 1993</name>
    <dbReference type="NCBI Taxonomy" id="1382522"/>
    <lineage>
        <taxon>Eukaryota</taxon>
        <taxon>Fungi</taxon>
        <taxon>Dikarya</taxon>
        <taxon>Ascomycota</taxon>
        <taxon>Saccharomycotina</taxon>
        <taxon>Pichiomycetes</taxon>
        <taxon>Pichiales</taxon>
        <taxon>Pichiaceae</taxon>
        <taxon>Kuraishia</taxon>
    </lineage>
</organism>
<protein>
    <recommendedName>
        <fullName evidence="3">Hsp70 nucleotide exchange factor FES1</fullName>
    </recommendedName>
    <alternativeName>
        <fullName evidence="2">Hsp70 nucleotide exchange factor fes1</fullName>
    </alternativeName>
</protein>
<dbReference type="GO" id="GO:0005783">
    <property type="term" value="C:endoplasmic reticulum"/>
    <property type="evidence" value="ECO:0007669"/>
    <property type="project" value="TreeGrafter"/>
</dbReference>
<comment type="similarity">
    <text evidence="1">Belongs to the FES1 family.</text>
</comment>
<dbReference type="Proteomes" id="UP000019384">
    <property type="component" value="Unassembled WGS sequence"/>
</dbReference>
<dbReference type="SUPFAM" id="SSF48371">
    <property type="entry name" value="ARM repeat"/>
    <property type="match status" value="1"/>
</dbReference>
<dbReference type="Gene3D" id="1.25.10.10">
    <property type="entry name" value="Leucine-rich Repeat Variant"/>
    <property type="match status" value="1"/>
</dbReference>
<name>W6ML90_9ASCO</name>
<dbReference type="PANTHER" id="PTHR19316">
    <property type="entry name" value="PROTEIN FOLDING REGULATOR"/>
    <property type="match status" value="1"/>
</dbReference>
<reference evidence="6" key="2">
    <citation type="submission" date="2014-02" db="EMBL/GenBank/DDBJ databases">
        <title>Complete DNA sequence of /Kuraishia capsulata/ illustrates novel genomic features among budding yeasts (/Saccharomycotina/).</title>
        <authorList>
            <person name="Morales L."/>
            <person name="Noel B."/>
            <person name="Porcel B."/>
            <person name="Marcet-Houben M."/>
            <person name="Hullo M-F."/>
            <person name="Sacerdot C."/>
            <person name="Tekaia F."/>
            <person name="Leh-Louis V."/>
            <person name="Despons L."/>
            <person name="Khanna V."/>
            <person name="Aury J-M."/>
            <person name="Barbe V."/>
            <person name="Couloux A."/>
            <person name="Labadie K."/>
            <person name="Pelletier E."/>
            <person name="Souciet J-L."/>
            <person name="Boekhout T."/>
            <person name="Gabaldon T."/>
            <person name="Wincker P."/>
            <person name="Dujon B."/>
        </authorList>
    </citation>
    <scope>NUCLEOTIDE SEQUENCE</scope>
    <source>
        <strain evidence="6">CBS 1993</strain>
    </source>
</reference>
<evidence type="ECO:0000259" key="5">
    <source>
        <dbReference type="Pfam" id="PF08609"/>
    </source>
</evidence>
<evidence type="ECO:0000313" key="7">
    <source>
        <dbReference type="Proteomes" id="UP000019384"/>
    </source>
</evidence>
<keyword evidence="7" id="KW-1185">Reference proteome</keyword>
<evidence type="ECO:0000256" key="1">
    <source>
        <dbReference type="ARBA" id="ARBA00011045"/>
    </source>
</evidence>
<dbReference type="RefSeq" id="XP_022457554.1">
    <property type="nucleotide sequence ID" value="XM_022603700.1"/>
</dbReference>
<dbReference type="InterPro" id="IPR016024">
    <property type="entry name" value="ARM-type_fold"/>
</dbReference>
<accession>W6ML90</accession>
<dbReference type="HOGENOM" id="CLU_046722_1_0_1"/>
<evidence type="ECO:0000256" key="3">
    <source>
        <dbReference type="ARBA" id="ARBA00020719"/>
    </source>
</evidence>
<feature type="domain" description="Nucleotide exchange factor Fes1" evidence="5">
    <location>
        <begin position="1"/>
        <end position="80"/>
    </location>
</feature>
<dbReference type="InterPro" id="IPR050693">
    <property type="entry name" value="Hsp70_NEF-Inhibitors"/>
</dbReference>
<dbReference type="GO" id="GO:0000774">
    <property type="term" value="F:adenyl-nucleotide exchange factor activity"/>
    <property type="evidence" value="ECO:0007669"/>
    <property type="project" value="TreeGrafter"/>
</dbReference>
<gene>
    <name evidence="6" type="ORF">KUCA_T00001512001</name>
</gene>
<dbReference type="InterPro" id="IPR011989">
    <property type="entry name" value="ARM-like"/>
</dbReference>
<dbReference type="EMBL" id="HG793126">
    <property type="protein sequence ID" value="CDK25542.1"/>
    <property type="molecule type" value="Genomic_DNA"/>
</dbReference>
<evidence type="ECO:0000256" key="4">
    <source>
        <dbReference type="ARBA" id="ARBA00022737"/>
    </source>
</evidence>
<reference evidence="6" key="1">
    <citation type="submission" date="2013-12" db="EMBL/GenBank/DDBJ databases">
        <authorList>
            <person name="Genoscope - CEA"/>
        </authorList>
    </citation>
    <scope>NUCLEOTIDE SEQUENCE</scope>
    <source>
        <strain evidence="6">CBS 1993</strain>
    </source>
</reference>
<evidence type="ECO:0000256" key="2">
    <source>
        <dbReference type="ARBA" id="ARBA00015214"/>
    </source>
</evidence>
<dbReference type="STRING" id="1382522.W6ML90"/>
<sequence>MEKLLKWSIANQSEDNSVRAQAGAPDPELLSQLFGAPDEAALMVQNMQVIVNEEATLENREIAFDNFEMLIENLDNANNIENLKLWPALISQLDSSQEAIRKYACSCIGTALQNNTKSQEDFLKHDGGIKKLIDIAEHDSSEDVQLKALYALSNSIRHDDAAYAAFEKEQGWKLVSPLLAPSVKDKVKLRVLSLLSALISTGVSDEKKQQIRDGDVVNGIVVLVRADGHIGCVDKALNLLAQLVAAGYKFSESEVNSIDDSVKNVSSIRDQLSEEDFQTIKQVTLQ</sequence>